<organism evidence="1 2">
    <name type="scientific">candidate division CPR1 bacterium GW2011_GWA2_42_17</name>
    <dbReference type="NCBI Taxonomy" id="1618341"/>
    <lineage>
        <taxon>Bacteria</taxon>
        <taxon>candidate division CPR1</taxon>
    </lineage>
</organism>
<dbReference type="InterPro" id="IPR013783">
    <property type="entry name" value="Ig-like_fold"/>
</dbReference>
<dbReference type="Gene3D" id="2.160.20.10">
    <property type="entry name" value="Single-stranded right-handed beta-helix, Pectin lyase-like"/>
    <property type="match status" value="1"/>
</dbReference>
<gene>
    <name evidence="1" type="ORF">UV05_C0045G0001</name>
</gene>
<dbReference type="AlphaFoldDB" id="A0A0G1B7T7"/>
<dbReference type="EMBL" id="LCCZ01000045">
    <property type="protein sequence ID" value="KKS42381.1"/>
    <property type="molecule type" value="Genomic_DNA"/>
</dbReference>
<dbReference type="SUPFAM" id="SSF51126">
    <property type="entry name" value="Pectin lyase-like"/>
    <property type="match status" value="1"/>
</dbReference>
<accession>A0A0G1B7T7</accession>
<comment type="caution">
    <text evidence="1">The sequence shown here is derived from an EMBL/GenBank/DDBJ whole genome shotgun (WGS) entry which is preliminary data.</text>
</comment>
<feature type="non-terminal residue" evidence="1">
    <location>
        <position position="373"/>
    </location>
</feature>
<dbReference type="Proteomes" id="UP000034875">
    <property type="component" value="Unassembled WGS sequence"/>
</dbReference>
<proteinExistence type="predicted"/>
<sequence length="373" mass="40736">MAASPALYFSDLIDGPKTGWNGSATKGAAVTIWGKNFGYTRGSSNHVTVGGRDLTADSDYAEWGVTTNNARGMERITFWLKDTCATGAGTISVTVDGVTSNTVPFYVRTTGNIRFVDHTNGNDTNNGQTDTTAWRTLGKARQSISGGDILYIRAGTYTETDANSRLLLLTGAFSGSDNNYTALVGYPAEVAVLDAVPNAATRVIGTNYTYNGSVHHIVTSKLRILVYRGAWGASQQPLGHFRVIALDIDGQNGTYPLVSTWAGVIDFHDQSDGTVYGCRLYGWGRDKFDHFIYLGEDTSSVDLLNYDFGWNETHDLGPEVSGIYIHPQDTDANNKYADNILIHDNLAYNLTHAGIILNSRYINVYIYNNISYH</sequence>
<dbReference type="Gene3D" id="2.60.40.10">
    <property type="entry name" value="Immunoglobulins"/>
    <property type="match status" value="1"/>
</dbReference>
<protein>
    <submittedName>
        <fullName evidence="1">Parallel beta-helix repeat protein</fullName>
    </submittedName>
</protein>
<evidence type="ECO:0000313" key="1">
    <source>
        <dbReference type="EMBL" id="KKS42381.1"/>
    </source>
</evidence>
<evidence type="ECO:0000313" key="2">
    <source>
        <dbReference type="Proteomes" id="UP000034875"/>
    </source>
</evidence>
<reference evidence="1 2" key="1">
    <citation type="journal article" date="2015" name="Nature">
        <title>rRNA introns, odd ribosomes, and small enigmatic genomes across a large radiation of phyla.</title>
        <authorList>
            <person name="Brown C.T."/>
            <person name="Hug L.A."/>
            <person name="Thomas B.C."/>
            <person name="Sharon I."/>
            <person name="Castelle C.J."/>
            <person name="Singh A."/>
            <person name="Wilkins M.J."/>
            <person name="Williams K.H."/>
            <person name="Banfield J.F."/>
        </authorList>
    </citation>
    <scope>NUCLEOTIDE SEQUENCE [LARGE SCALE GENOMIC DNA]</scope>
</reference>
<dbReference type="InterPro" id="IPR012334">
    <property type="entry name" value="Pectin_lyas_fold"/>
</dbReference>
<dbReference type="InterPro" id="IPR011050">
    <property type="entry name" value="Pectin_lyase_fold/virulence"/>
</dbReference>
<name>A0A0G1B7T7_9BACT</name>